<keyword evidence="1" id="KW-1133">Transmembrane helix</keyword>
<sequence length="92" mass="10481">MFGLAHCSRSHHRPYLLFLSICGRTYFIFLLFIEEAPVPQSLYGSICPSITVMKYRNTKTLHLDINGTAMGVPLNGLLYRRIYHTWTSCAGV</sequence>
<reference evidence="2" key="1">
    <citation type="submission" date="2020-08" db="EMBL/GenBank/DDBJ databases">
        <title>Multicomponent nature underlies the extraordinary mechanical properties of spider dragline silk.</title>
        <authorList>
            <person name="Kono N."/>
            <person name="Nakamura H."/>
            <person name="Mori M."/>
            <person name="Yoshida Y."/>
            <person name="Ohtoshi R."/>
            <person name="Malay A.D."/>
            <person name="Moran D.A.P."/>
            <person name="Tomita M."/>
            <person name="Numata K."/>
            <person name="Arakawa K."/>
        </authorList>
    </citation>
    <scope>NUCLEOTIDE SEQUENCE</scope>
</reference>
<comment type="caution">
    <text evidence="2">The sequence shown here is derived from an EMBL/GenBank/DDBJ whole genome shotgun (WGS) entry which is preliminary data.</text>
</comment>
<protein>
    <submittedName>
        <fullName evidence="2">Uncharacterized protein</fullName>
    </submittedName>
</protein>
<keyword evidence="1" id="KW-0812">Transmembrane</keyword>
<dbReference type="EMBL" id="BMAW01121104">
    <property type="protein sequence ID" value="GFT92633.1"/>
    <property type="molecule type" value="Genomic_DNA"/>
</dbReference>
<keyword evidence="1" id="KW-0472">Membrane</keyword>
<evidence type="ECO:0000256" key="1">
    <source>
        <dbReference type="SAM" id="Phobius"/>
    </source>
</evidence>
<name>A0A8X6PZU1_NEPPI</name>
<evidence type="ECO:0000313" key="3">
    <source>
        <dbReference type="Proteomes" id="UP000887013"/>
    </source>
</evidence>
<evidence type="ECO:0000313" key="2">
    <source>
        <dbReference type="EMBL" id="GFT92633.1"/>
    </source>
</evidence>
<feature type="transmembrane region" description="Helical" evidence="1">
    <location>
        <begin position="15"/>
        <end position="33"/>
    </location>
</feature>
<keyword evidence="3" id="KW-1185">Reference proteome</keyword>
<dbReference type="Proteomes" id="UP000887013">
    <property type="component" value="Unassembled WGS sequence"/>
</dbReference>
<gene>
    <name evidence="2" type="ORF">NPIL_474551</name>
</gene>
<dbReference type="AlphaFoldDB" id="A0A8X6PZU1"/>
<organism evidence="2 3">
    <name type="scientific">Nephila pilipes</name>
    <name type="common">Giant wood spider</name>
    <name type="synonym">Nephila maculata</name>
    <dbReference type="NCBI Taxonomy" id="299642"/>
    <lineage>
        <taxon>Eukaryota</taxon>
        <taxon>Metazoa</taxon>
        <taxon>Ecdysozoa</taxon>
        <taxon>Arthropoda</taxon>
        <taxon>Chelicerata</taxon>
        <taxon>Arachnida</taxon>
        <taxon>Araneae</taxon>
        <taxon>Araneomorphae</taxon>
        <taxon>Entelegynae</taxon>
        <taxon>Araneoidea</taxon>
        <taxon>Nephilidae</taxon>
        <taxon>Nephila</taxon>
    </lineage>
</organism>
<proteinExistence type="predicted"/>
<accession>A0A8X6PZU1</accession>